<dbReference type="PANTHER" id="PTHR12110">
    <property type="entry name" value="HYDROXYPYRUVATE ISOMERASE"/>
    <property type="match status" value="1"/>
</dbReference>
<proteinExistence type="predicted"/>
<protein>
    <submittedName>
        <fullName evidence="2">Sugar phosphate isomerase/epimerase</fullName>
    </submittedName>
</protein>
<dbReference type="Proteomes" id="UP000256629">
    <property type="component" value="Unassembled WGS sequence"/>
</dbReference>
<evidence type="ECO:0000313" key="3">
    <source>
        <dbReference type="Proteomes" id="UP000256629"/>
    </source>
</evidence>
<evidence type="ECO:0000259" key="1">
    <source>
        <dbReference type="Pfam" id="PF01261"/>
    </source>
</evidence>
<dbReference type="InterPro" id="IPR050312">
    <property type="entry name" value="IolE/XylAMocC-like"/>
</dbReference>
<reference evidence="2 3" key="1">
    <citation type="submission" date="2018-07" db="EMBL/GenBank/DDBJ databases">
        <title>Genomic Encyclopedia of Type Strains, Phase III (KMG-III): the genomes of soil and plant-associated and newly described type strains.</title>
        <authorList>
            <person name="Whitman W."/>
        </authorList>
    </citation>
    <scope>NUCLEOTIDE SEQUENCE [LARGE SCALE GENOMIC DNA]</scope>
    <source>
        <strain evidence="2 3">CECT 8487</strain>
    </source>
</reference>
<organism evidence="2 3">
    <name type="scientific">Seonamhaeicola aphaedonensis</name>
    <dbReference type="NCBI Taxonomy" id="1461338"/>
    <lineage>
        <taxon>Bacteria</taxon>
        <taxon>Pseudomonadati</taxon>
        <taxon>Bacteroidota</taxon>
        <taxon>Flavobacteriia</taxon>
        <taxon>Flavobacteriales</taxon>
        <taxon>Flavobacteriaceae</taxon>
    </lineage>
</organism>
<gene>
    <name evidence="2" type="ORF">DFQ02_101269</name>
</gene>
<sequence length="363" mass="40869">MKAGIHMKNLNIKMKTIKGPAVFLAQFAGSEAPFNSLDGMCQWAADLGYKGIQIPTWESNLIDIEKAAESQTYCDELKGKVQSYGLEITELSTHLQGQLVAVNPAYDTMFDGFAPEALRGNPKARTEWAIDFVKKCGTVSKRLGLKSHASFSGALMWHTVYPWPQRPTGLVDMGFKELANRWLPILNHFDDCGVDICYEIHPGEDLHDGISYERFLEATGNHNRANLLYDPSHFVLQQLDYLEFIDIYHERIRAFHVKDAEFNPTGRQGVYGGYADWKDRAGRFRSLGDGQVDFSAIFSKLTKYGLDLWAVMEWECCIKSSEQGAREGAPFIKKHIIEAATRSFDDFAGGDIDEDYLKSILGI</sequence>
<comment type="caution">
    <text evidence="2">The sequence shown here is derived from an EMBL/GenBank/DDBJ whole genome shotgun (WGS) entry which is preliminary data.</text>
</comment>
<evidence type="ECO:0000313" key="2">
    <source>
        <dbReference type="EMBL" id="RED50244.1"/>
    </source>
</evidence>
<dbReference type="Gene3D" id="3.20.20.150">
    <property type="entry name" value="Divalent-metal-dependent TIM barrel enzymes"/>
    <property type="match status" value="1"/>
</dbReference>
<accession>A0A3D9HL87</accession>
<dbReference type="PANTHER" id="PTHR12110:SF21">
    <property type="entry name" value="XYLOSE ISOMERASE-LIKE TIM BARREL DOMAIN-CONTAINING PROTEIN"/>
    <property type="match status" value="1"/>
</dbReference>
<keyword evidence="3" id="KW-1185">Reference proteome</keyword>
<keyword evidence="2" id="KW-0413">Isomerase</keyword>
<name>A0A3D9HL87_9FLAO</name>
<feature type="domain" description="Xylose isomerase-like TIM barrel" evidence="1">
    <location>
        <begin position="42"/>
        <end position="334"/>
    </location>
</feature>
<dbReference type="AlphaFoldDB" id="A0A3D9HL87"/>
<dbReference type="SUPFAM" id="SSF51658">
    <property type="entry name" value="Xylose isomerase-like"/>
    <property type="match status" value="1"/>
</dbReference>
<dbReference type="EMBL" id="QRDX01000001">
    <property type="protein sequence ID" value="RED50244.1"/>
    <property type="molecule type" value="Genomic_DNA"/>
</dbReference>
<dbReference type="Pfam" id="PF01261">
    <property type="entry name" value="AP_endonuc_2"/>
    <property type="match status" value="1"/>
</dbReference>
<dbReference type="InterPro" id="IPR013022">
    <property type="entry name" value="Xyl_isomerase-like_TIM-brl"/>
</dbReference>
<dbReference type="InterPro" id="IPR036237">
    <property type="entry name" value="Xyl_isomerase-like_sf"/>
</dbReference>
<dbReference type="GO" id="GO:0016853">
    <property type="term" value="F:isomerase activity"/>
    <property type="evidence" value="ECO:0007669"/>
    <property type="project" value="UniProtKB-KW"/>
</dbReference>